<organism evidence="1 2">
    <name type="scientific">Gloeobacter morelensis MG652769</name>
    <dbReference type="NCBI Taxonomy" id="2781736"/>
    <lineage>
        <taxon>Bacteria</taxon>
        <taxon>Bacillati</taxon>
        <taxon>Cyanobacteriota</taxon>
        <taxon>Cyanophyceae</taxon>
        <taxon>Gloeobacterales</taxon>
        <taxon>Gloeobacteraceae</taxon>
        <taxon>Gloeobacter</taxon>
        <taxon>Gloeobacter morelensis</taxon>
    </lineage>
</organism>
<evidence type="ECO:0000313" key="1">
    <source>
        <dbReference type="EMBL" id="UFP94836.1"/>
    </source>
</evidence>
<protein>
    <submittedName>
        <fullName evidence="1">Uncharacterized protein</fullName>
    </submittedName>
</protein>
<accession>A0ABY3PMF6</accession>
<name>A0ABY3PMF6_9CYAN</name>
<dbReference type="Proteomes" id="UP001054846">
    <property type="component" value="Chromosome"/>
</dbReference>
<reference evidence="1 2" key="1">
    <citation type="journal article" date="2021" name="Genome Biol. Evol.">
        <title>Complete Genome Sequencing of a Novel Gloeobacter Species from a Waterfall Cave in Mexico.</title>
        <authorList>
            <person name="Saw J.H."/>
            <person name="Cardona T."/>
            <person name="Montejano G."/>
        </authorList>
    </citation>
    <scope>NUCLEOTIDE SEQUENCE [LARGE SCALE GENOMIC DNA]</scope>
    <source>
        <strain evidence="1">MG652769</strain>
    </source>
</reference>
<keyword evidence="2" id="KW-1185">Reference proteome</keyword>
<proteinExistence type="predicted"/>
<gene>
    <name evidence="1" type="ORF">ISF26_00875</name>
</gene>
<dbReference type="EMBL" id="CP063845">
    <property type="protein sequence ID" value="UFP94836.1"/>
    <property type="molecule type" value="Genomic_DNA"/>
</dbReference>
<evidence type="ECO:0000313" key="2">
    <source>
        <dbReference type="Proteomes" id="UP001054846"/>
    </source>
</evidence>
<dbReference type="RefSeq" id="WP_230841902.1">
    <property type="nucleotide sequence ID" value="NZ_CP063845.1"/>
</dbReference>
<sequence length="134" mass="14503">MAIAVADTPEQWLKLLADPEANVIRSLEDWKNFVALDAQRRTALFAGTPYEGVDPFKGVPEEAIRAFTATLIFKGKGLAHANYSALAKTPDTQLAALWASFGISDKLASDYVDYYCAGTGNCAVKSDYICTSNC</sequence>